<dbReference type="PANTHER" id="PTHR34183:SF1">
    <property type="entry name" value="ENDOLYTIC PEPTIDOGLYCAN TRANSGLYCOSYLASE RLPA"/>
    <property type="match status" value="1"/>
</dbReference>
<dbReference type="Proteomes" id="UP001589605">
    <property type="component" value="Unassembled WGS sequence"/>
</dbReference>
<sequence precursor="true">MKRIIKIICIICIALYSPFTIAQTTGTASYYSNTFEGENTASGEKYNKNHLTAAHPTLPFDTLVIVTNLVNGESVVVRVNDRGPYTKSRIIDVSEAAAKKLDLLNQGLAEVKLEVLDDYFIKSIPHKNSN</sequence>
<dbReference type="CDD" id="cd22268">
    <property type="entry name" value="DPBB_RlpA-like"/>
    <property type="match status" value="1"/>
</dbReference>
<evidence type="ECO:0000256" key="2">
    <source>
        <dbReference type="ARBA" id="ARBA00023316"/>
    </source>
</evidence>
<evidence type="ECO:0000256" key="4">
    <source>
        <dbReference type="RuleBase" id="RU003495"/>
    </source>
</evidence>
<feature type="signal peptide" evidence="3">
    <location>
        <begin position="1"/>
        <end position="22"/>
    </location>
</feature>
<gene>
    <name evidence="3" type="primary">rlpA</name>
    <name evidence="6" type="ORF">ACFFVB_04755</name>
</gene>
<keyword evidence="7" id="KW-1185">Reference proteome</keyword>
<keyword evidence="2 3" id="KW-0961">Cell wall biogenesis/degradation</keyword>
<dbReference type="PANTHER" id="PTHR34183">
    <property type="entry name" value="ENDOLYTIC PEPTIDOGLYCAN TRANSGLYCOSYLASE RLPA"/>
    <property type="match status" value="1"/>
</dbReference>
<dbReference type="InterPro" id="IPR009009">
    <property type="entry name" value="RlpA-like_DPBB"/>
</dbReference>
<dbReference type="SUPFAM" id="SSF50685">
    <property type="entry name" value="Barwin-like endoglucanases"/>
    <property type="match status" value="1"/>
</dbReference>
<keyword evidence="3" id="KW-0732">Signal</keyword>
<evidence type="ECO:0000313" key="6">
    <source>
        <dbReference type="EMBL" id="MFB9052383.1"/>
    </source>
</evidence>
<comment type="function">
    <text evidence="3">Lytic transglycosylase with a strong preference for naked glycan strands that lack stem peptides.</text>
</comment>
<dbReference type="InterPro" id="IPR034718">
    <property type="entry name" value="RlpA"/>
</dbReference>
<dbReference type="EMBL" id="JBHMEZ010000003">
    <property type="protein sequence ID" value="MFB9052383.1"/>
    <property type="molecule type" value="Genomic_DNA"/>
</dbReference>
<dbReference type="EC" id="4.2.2.-" evidence="3"/>
<dbReference type="HAMAP" id="MF_02071">
    <property type="entry name" value="RlpA"/>
    <property type="match status" value="1"/>
</dbReference>
<feature type="chain" id="PRO_5044925102" description="Probable endolytic peptidoglycan transglycosylase RlpA" evidence="3">
    <location>
        <begin position="23"/>
        <end position="130"/>
    </location>
</feature>
<dbReference type="NCBIfam" id="TIGR00413">
    <property type="entry name" value="rlpA"/>
    <property type="match status" value="1"/>
</dbReference>
<dbReference type="RefSeq" id="WP_382381569.1">
    <property type="nucleotide sequence ID" value="NZ_JBHMEZ010000003.1"/>
</dbReference>
<protein>
    <recommendedName>
        <fullName evidence="3">Probable endolytic peptidoglycan transglycosylase RlpA</fullName>
        <ecNumber evidence="3">4.2.2.-</ecNumber>
    </recommendedName>
</protein>
<evidence type="ECO:0000259" key="5">
    <source>
        <dbReference type="Pfam" id="PF03330"/>
    </source>
</evidence>
<evidence type="ECO:0000256" key="1">
    <source>
        <dbReference type="ARBA" id="ARBA00023239"/>
    </source>
</evidence>
<proteinExistence type="inferred from homology"/>
<dbReference type="Gene3D" id="2.40.40.10">
    <property type="entry name" value="RlpA-like domain"/>
    <property type="match status" value="1"/>
</dbReference>
<evidence type="ECO:0000256" key="3">
    <source>
        <dbReference type="HAMAP-Rule" id="MF_02071"/>
    </source>
</evidence>
<dbReference type="InterPro" id="IPR036908">
    <property type="entry name" value="RlpA-like_sf"/>
</dbReference>
<comment type="similarity">
    <text evidence="3 4">Belongs to the RlpA family.</text>
</comment>
<accession>A0ABV5EYV6</accession>
<keyword evidence="1 3" id="KW-0456">Lyase</keyword>
<name>A0ABV5EYV6_9FLAO</name>
<feature type="domain" description="RlpA-like protein double-psi beta-barrel" evidence="5">
    <location>
        <begin position="24"/>
        <end position="112"/>
    </location>
</feature>
<dbReference type="InterPro" id="IPR012997">
    <property type="entry name" value="RplA"/>
</dbReference>
<comment type="caution">
    <text evidence="6">The sequence shown here is derived from an EMBL/GenBank/DDBJ whole genome shotgun (WGS) entry which is preliminary data.</text>
</comment>
<evidence type="ECO:0000313" key="7">
    <source>
        <dbReference type="Proteomes" id="UP001589605"/>
    </source>
</evidence>
<dbReference type="Pfam" id="PF03330">
    <property type="entry name" value="DPBB_1"/>
    <property type="match status" value="1"/>
</dbReference>
<organism evidence="6 7">
    <name type="scientific">Formosa undariae</name>
    <dbReference type="NCBI Taxonomy" id="1325436"/>
    <lineage>
        <taxon>Bacteria</taxon>
        <taxon>Pseudomonadati</taxon>
        <taxon>Bacteroidota</taxon>
        <taxon>Flavobacteriia</taxon>
        <taxon>Flavobacteriales</taxon>
        <taxon>Flavobacteriaceae</taxon>
        <taxon>Formosa</taxon>
    </lineage>
</organism>
<reference evidence="6 7" key="1">
    <citation type="submission" date="2024-09" db="EMBL/GenBank/DDBJ databases">
        <authorList>
            <person name="Sun Q."/>
            <person name="Mori K."/>
        </authorList>
    </citation>
    <scope>NUCLEOTIDE SEQUENCE [LARGE SCALE GENOMIC DNA]</scope>
    <source>
        <strain evidence="6 7">CECT 8286</strain>
    </source>
</reference>